<feature type="compositionally biased region" description="Basic and acidic residues" evidence="1">
    <location>
        <begin position="28"/>
        <end position="43"/>
    </location>
</feature>
<keyword evidence="3" id="KW-1185">Reference proteome</keyword>
<protein>
    <submittedName>
        <fullName evidence="2">Uncharacterized protein</fullName>
    </submittedName>
</protein>
<gene>
    <name evidence="2" type="ORF">ALC56_12757</name>
</gene>
<evidence type="ECO:0000256" key="1">
    <source>
        <dbReference type="SAM" id="MobiDB-lite"/>
    </source>
</evidence>
<evidence type="ECO:0000313" key="2">
    <source>
        <dbReference type="EMBL" id="KYN32941.1"/>
    </source>
</evidence>
<evidence type="ECO:0000313" key="3">
    <source>
        <dbReference type="Proteomes" id="UP000078541"/>
    </source>
</evidence>
<dbReference type="EMBL" id="KQ981923">
    <property type="protein sequence ID" value="KYN32941.1"/>
    <property type="molecule type" value="Genomic_DNA"/>
</dbReference>
<feature type="region of interest" description="Disordered" evidence="1">
    <location>
        <begin position="1"/>
        <end position="55"/>
    </location>
</feature>
<reference evidence="2 3" key="1">
    <citation type="submission" date="2016-03" db="EMBL/GenBank/DDBJ databases">
        <title>Trachymyrmex septentrionalis WGS genome.</title>
        <authorList>
            <person name="Nygaard S."/>
            <person name="Hu H."/>
            <person name="Boomsma J."/>
            <person name="Zhang G."/>
        </authorList>
    </citation>
    <scope>NUCLEOTIDE SEQUENCE [LARGE SCALE GENOMIC DNA]</scope>
    <source>
        <strain evidence="2">Tsep2-gDNA-1</strain>
        <tissue evidence="2">Whole body</tissue>
    </source>
</reference>
<accession>A0A195EXR5</accession>
<dbReference type="AlphaFoldDB" id="A0A195EXR5"/>
<dbReference type="Proteomes" id="UP000078541">
    <property type="component" value="Unassembled WGS sequence"/>
</dbReference>
<feature type="non-terminal residue" evidence="2">
    <location>
        <position position="1"/>
    </location>
</feature>
<name>A0A195EXR5_9HYME</name>
<organism evidence="2 3">
    <name type="scientific">Trachymyrmex septentrionalis</name>
    <dbReference type="NCBI Taxonomy" id="34720"/>
    <lineage>
        <taxon>Eukaryota</taxon>
        <taxon>Metazoa</taxon>
        <taxon>Ecdysozoa</taxon>
        <taxon>Arthropoda</taxon>
        <taxon>Hexapoda</taxon>
        <taxon>Insecta</taxon>
        <taxon>Pterygota</taxon>
        <taxon>Neoptera</taxon>
        <taxon>Endopterygota</taxon>
        <taxon>Hymenoptera</taxon>
        <taxon>Apocrita</taxon>
        <taxon>Aculeata</taxon>
        <taxon>Formicoidea</taxon>
        <taxon>Formicidae</taxon>
        <taxon>Myrmicinae</taxon>
        <taxon>Trachymyrmex</taxon>
    </lineage>
</organism>
<sequence>ESRGEKEKEKEEEEEEANRFDSVTSQAKRTEDKRKNRASEGQKQHGSSSGSIEKRPIDPWYYADVHRREEGKECRMSDKWNIYRDCETIYAIYEKVVEARDVSLTSLVLDGLLHSKRLTSCFTFFGVFLSCNHKLCADKQANYDGRSIEVSRVTRSLSVRKVTEDLIAGREETRKPRVVEEEIRAKRNRNVASKRSHQPEARLLNFDQVETADARRAAQK</sequence>
<proteinExistence type="predicted"/>